<accession>A0A4Q7DFX8</accession>
<organism evidence="1 2">
    <name type="scientific">Candidatus Finniella inopinata</name>
    <dbReference type="NCBI Taxonomy" id="1696036"/>
    <lineage>
        <taxon>Bacteria</taxon>
        <taxon>Pseudomonadati</taxon>
        <taxon>Pseudomonadota</taxon>
        <taxon>Alphaproteobacteria</taxon>
        <taxon>Holosporales</taxon>
        <taxon>Candidatus Paracaedibacteraceae</taxon>
        <taxon>Candidatus Finniella</taxon>
    </lineage>
</organism>
<evidence type="ECO:0000313" key="2">
    <source>
        <dbReference type="Proteomes" id="UP000293550"/>
    </source>
</evidence>
<dbReference type="Proteomes" id="UP000293550">
    <property type="component" value="Unassembled WGS sequence"/>
</dbReference>
<proteinExistence type="predicted"/>
<evidence type="ECO:0000313" key="1">
    <source>
        <dbReference type="EMBL" id="RZI45673.1"/>
    </source>
</evidence>
<dbReference type="SUPFAM" id="SSF47598">
    <property type="entry name" value="Ribbon-helix-helix"/>
    <property type="match status" value="1"/>
</dbReference>
<dbReference type="EMBL" id="SCFB01000007">
    <property type="protein sequence ID" value="RZI45673.1"/>
    <property type="molecule type" value="Genomic_DNA"/>
</dbReference>
<dbReference type="InterPro" id="IPR010985">
    <property type="entry name" value="Ribbon_hlx_hlx"/>
</dbReference>
<comment type="caution">
    <text evidence="1">The sequence shown here is derived from an EMBL/GenBank/DDBJ whole genome shotgun (WGS) entry which is preliminary data.</text>
</comment>
<sequence length="73" mass="8530">MLAVRLSKALEERLNNLSTKTHRSKSFYVTKALEKFLGEEEDYAEAIASYEEYLRSGKQGYTLEEMKERYGVE</sequence>
<dbReference type="RefSeq" id="WP_130154254.1">
    <property type="nucleotide sequence ID" value="NZ_SCFB01000007.1"/>
</dbReference>
<protein>
    <submittedName>
        <fullName evidence="1">Anti-toxin</fullName>
    </submittedName>
</protein>
<reference evidence="1 2" key="1">
    <citation type="submission" date="2018-10" db="EMBL/GenBank/DDBJ databases">
        <title>An updated phylogeny of the Alphaproteobacteria reveals that the parasitic Rickettsiales and Holosporales have independent origins.</title>
        <authorList>
            <person name="Munoz-Gomez S.A."/>
            <person name="Hess S."/>
            <person name="Burger G."/>
            <person name="Lang B.F."/>
            <person name="Susko E."/>
            <person name="Slamovits C.H."/>
            <person name="Roger A.J."/>
        </authorList>
    </citation>
    <scope>NUCLEOTIDE SEQUENCE [LARGE SCALE GENOMIC DNA]</scope>
    <source>
        <strain evidence="1">HOLO01</strain>
    </source>
</reference>
<dbReference type="GO" id="GO:0006355">
    <property type="term" value="P:regulation of DNA-templated transcription"/>
    <property type="evidence" value="ECO:0007669"/>
    <property type="project" value="InterPro"/>
</dbReference>
<keyword evidence="2" id="KW-1185">Reference proteome</keyword>
<gene>
    <name evidence="1" type="ORF">EQU50_06115</name>
</gene>
<dbReference type="AlphaFoldDB" id="A0A4Q7DFX8"/>
<name>A0A4Q7DFX8_9PROT</name>
<dbReference type="OrthoDB" id="9812023at2"/>